<dbReference type="KEGG" id="dpx:DAPPUDRAFT_104933"/>
<name>E9GNU7_DAPPU</name>
<accession>E9GNU7</accession>
<keyword evidence="4" id="KW-1185">Reference proteome</keyword>
<protein>
    <recommendedName>
        <fullName evidence="5">Ricin B lectin domain-containing protein</fullName>
    </recommendedName>
</protein>
<keyword evidence="2" id="KW-0732">Signal</keyword>
<keyword evidence="1" id="KW-0812">Transmembrane</keyword>
<proteinExistence type="predicted"/>
<dbReference type="InterPro" id="IPR052660">
    <property type="entry name" value="Erythrocyte_Invasion_ImmMod"/>
</dbReference>
<dbReference type="PhylomeDB" id="E9GNU7"/>
<dbReference type="HOGENOM" id="CLU_019667_1_0_1"/>
<evidence type="ECO:0000256" key="2">
    <source>
        <dbReference type="SAM" id="SignalP"/>
    </source>
</evidence>
<evidence type="ECO:0000313" key="3">
    <source>
        <dbReference type="EMBL" id="EFX78890.1"/>
    </source>
</evidence>
<dbReference type="EMBL" id="GL732555">
    <property type="protein sequence ID" value="EFX78890.1"/>
    <property type="molecule type" value="Genomic_DNA"/>
</dbReference>
<keyword evidence="1" id="KW-0472">Membrane</keyword>
<dbReference type="AlphaFoldDB" id="E9GNU7"/>
<feature type="transmembrane region" description="Helical" evidence="1">
    <location>
        <begin position="637"/>
        <end position="657"/>
    </location>
</feature>
<dbReference type="InterPro" id="IPR035992">
    <property type="entry name" value="Ricin_B-like_lectins"/>
</dbReference>
<evidence type="ECO:0000313" key="4">
    <source>
        <dbReference type="Proteomes" id="UP000000305"/>
    </source>
</evidence>
<keyword evidence="1" id="KW-1133">Transmembrane helix</keyword>
<evidence type="ECO:0000256" key="1">
    <source>
        <dbReference type="SAM" id="Phobius"/>
    </source>
</evidence>
<evidence type="ECO:0008006" key="5">
    <source>
        <dbReference type="Google" id="ProtNLM"/>
    </source>
</evidence>
<dbReference type="PANTHER" id="PTHR16021:SF23">
    <property type="entry name" value="FI18411P1-RELATED"/>
    <property type="match status" value="1"/>
</dbReference>
<dbReference type="SUPFAM" id="SSF50370">
    <property type="entry name" value="Ricin B-like lectins"/>
    <property type="match status" value="1"/>
</dbReference>
<sequence>MDGKLALGLLSTLAFATVTGVNITICDCKNPKAIGLLDAELPSFCQEKDTVQPILKKYQFFIKEEPHAHWEGYVCRTWVKTKKIVGYFFGSYDTTFTTFSRPVAEKECWEMAQYNRCVNNIMEGSADSFSFTASPEGDGMWMQTKDYSVINCMLQKIIIRKDCLHCPITSPFGLLTNSSDVSFVRHHDSVIVWDASKANISGQCNLRELKSGSGFVHKVDSNSLKLIDDNAQLEYFYYENIEAICSKALHKLKNLDSAYLKIIAQNWSRISNAETKLCLDNNLEEVKCPSQKTQEFVLDKKDLALNLTHLAKVKKNCLMPVWLRELVDNMDKMQGKEKDSIRYFYVISTDCNNKQNFRWNSETFEITAYMPNRREGCLTAIKGGQPTLKNCTQEKSQKWIFGPPEIPIKRKADDSQPLLLQHHQYMERQATTHENVLEKEIQKIYCGNLQVRKYTLMLLAEQNGLLAARANKLPMCQRLKTYGEYFMVQQCTATNISVGMKETRCGPEPIYQDFTVGKDGFSLHPFEECFWPNKVVNLNGKPHIWKDGEWSPMQPSSHLSTLRLTAKFEELEDNEAQYIINSHDISYRPEYEAINSVNEIVGRIHESNSKSLSAIIVNEHEESRHWDLRRWTSKLQASLISVIAASLFSVIVLGIIWKYKSRIIGLRDILEQLAVHMQERRRQRASMLTE</sequence>
<organism evidence="3 4">
    <name type="scientific">Daphnia pulex</name>
    <name type="common">Water flea</name>
    <dbReference type="NCBI Taxonomy" id="6669"/>
    <lineage>
        <taxon>Eukaryota</taxon>
        <taxon>Metazoa</taxon>
        <taxon>Ecdysozoa</taxon>
        <taxon>Arthropoda</taxon>
        <taxon>Crustacea</taxon>
        <taxon>Branchiopoda</taxon>
        <taxon>Diplostraca</taxon>
        <taxon>Cladocera</taxon>
        <taxon>Anomopoda</taxon>
        <taxon>Daphniidae</taxon>
        <taxon>Daphnia</taxon>
    </lineage>
</organism>
<dbReference type="Proteomes" id="UP000000305">
    <property type="component" value="Unassembled WGS sequence"/>
</dbReference>
<dbReference type="InParanoid" id="E9GNU7"/>
<gene>
    <name evidence="3" type="ORF">DAPPUDRAFT_104933</name>
</gene>
<feature type="chain" id="PRO_5003241175" description="Ricin B lectin domain-containing protein" evidence="2">
    <location>
        <begin position="21"/>
        <end position="690"/>
    </location>
</feature>
<dbReference type="PANTHER" id="PTHR16021">
    <property type="entry name" value="MANSC DOMAIN CONTAINING PROTEIN 1"/>
    <property type="match status" value="1"/>
</dbReference>
<reference evidence="3 4" key="1">
    <citation type="journal article" date="2011" name="Science">
        <title>The ecoresponsive genome of Daphnia pulex.</title>
        <authorList>
            <person name="Colbourne J.K."/>
            <person name="Pfrender M.E."/>
            <person name="Gilbert D."/>
            <person name="Thomas W.K."/>
            <person name="Tucker A."/>
            <person name="Oakley T.H."/>
            <person name="Tokishita S."/>
            <person name="Aerts A."/>
            <person name="Arnold G.J."/>
            <person name="Basu M.K."/>
            <person name="Bauer D.J."/>
            <person name="Caceres C.E."/>
            <person name="Carmel L."/>
            <person name="Casola C."/>
            <person name="Choi J.H."/>
            <person name="Detter J.C."/>
            <person name="Dong Q."/>
            <person name="Dusheyko S."/>
            <person name="Eads B.D."/>
            <person name="Frohlich T."/>
            <person name="Geiler-Samerotte K.A."/>
            <person name="Gerlach D."/>
            <person name="Hatcher P."/>
            <person name="Jogdeo S."/>
            <person name="Krijgsveld J."/>
            <person name="Kriventseva E.V."/>
            <person name="Kultz D."/>
            <person name="Laforsch C."/>
            <person name="Lindquist E."/>
            <person name="Lopez J."/>
            <person name="Manak J.R."/>
            <person name="Muller J."/>
            <person name="Pangilinan J."/>
            <person name="Patwardhan R.P."/>
            <person name="Pitluck S."/>
            <person name="Pritham E.J."/>
            <person name="Rechtsteiner A."/>
            <person name="Rho M."/>
            <person name="Rogozin I.B."/>
            <person name="Sakarya O."/>
            <person name="Salamov A."/>
            <person name="Schaack S."/>
            <person name="Shapiro H."/>
            <person name="Shiga Y."/>
            <person name="Skalitzky C."/>
            <person name="Smith Z."/>
            <person name="Souvorov A."/>
            <person name="Sung W."/>
            <person name="Tang Z."/>
            <person name="Tsuchiya D."/>
            <person name="Tu H."/>
            <person name="Vos H."/>
            <person name="Wang M."/>
            <person name="Wolf Y.I."/>
            <person name="Yamagata H."/>
            <person name="Yamada T."/>
            <person name="Ye Y."/>
            <person name="Shaw J.R."/>
            <person name="Andrews J."/>
            <person name="Crease T.J."/>
            <person name="Tang H."/>
            <person name="Lucas S.M."/>
            <person name="Robertson H.M."/>
            <person name="Bork P."/>
            <person name="Koonin E.V."/>
            <person name="Zdobnov E.M."/>
            <person name="Grigoriev I.V."/>
            <person name="Lynch M."/>
            <person name="Boore J.L."/>
        </authorList>
    </citation>
    <scope>NUCLEOTIDE SEQUENCE [LARGE SCALE GENOMIC DNA]</scope>
</reference>
<feature type="signal peptide" evidence="2">
    <location>
        <begin position="1"/>
        <end position="20"/>
    </location>
</feature>